<dbReference type="InterPro" id="IPR001810">
    <property type="entry name" value="F-box_dom"/>
</dbReference>
<evidence type="ECO:0000313" key="3">
    <source>
        <dbReference type="EMBL" id="RUO96605.1"/>
    </source>
</evidence>
<protein>
    <recommendedName>
        <fullName evidence="2">F-box domain-containing protein</fullName>
    </recommendedName>
</protein>
<accession>A0A433A1P8</accession>
<evidence type="ECO:0000313" key="4">
    <source>
        <dbReference type="Proteomes" id="UP000268093"/>
    </source>
</evidence>
<feature type="non-terminal residue" evidence="3">
    <location>
        <position position="1"/>
    </location>
</feature>
<proteinExistence type="predicted"/>
<feature type="compositionally biased region" description="Low complexity" evidence="1">
    <location>
        <begin position="177"/>
        <end position="187"/>
    </location>
</feature>
<evidence type="ECO:0000256" key="1">
    <source>
        <dbReference type="SAM" id="MobiDB-lite"/>
    </source>
</evidence>
<dbReference type="Proteomes" id="UP000268093">
    <property type="component" value="Unassembled WGS sequence"/>
</dbReference>
<evidence type="ECO:0000259" key="2">
    <source>
        <dbReference type="PROSITE" id="PS50181"/>
    </source>
</evidence>
<dbReference type="EMBL" id="RBNI01020451">
    <property type="protein sequence ID" value="RUO96605.1"/>
    <property type="molecule type" value="Genomic_DNA"/>
</dbReference>
<feature type="domain" description="F-box" evidence="2">
    <location>
        <begin position="82"/>
        <end position="118"/>
    </location>
</feature>
<dbReference type="PROSITE" id="PS50181">
    <property type="entry name" value="FBOX"/>
    <property type="match status" value="1"/>
</dbReference>
<sequence length="617" mass="68318">CRRGLEVTSPLGNTRTGNKTPPPLDEQPHSYNTPATPHPTLHPMSPQKRRRTGLLTVATHSHYREPSPLPHTPAANATSLAPCHLCHMPDDILAHIAEHLTLASLWRLSQVSRLLRSIAYLSIRRQYDLNLIPRCPQDTDEFVLRLRRSLLAFDKVNGPLVEKIVGSIWGGEEGLGSSSSNSNSNSNDNMMQLDVDSKPANKGDASSSSQSIPLGFDARLSTPPRALRHRIKTTVSTLVQFGTLPLHPVALSTSLPSSVFARNACLVLERIAARANGAKERKEAISNLPHVPTLLTRSLVDVLEELEGRIKRLQERETRQCYPIPYMRVAKVKLYRRLEQLFIMISIFHTTFEIPTTTDVQKYIHILCHRIFPAMTPTAAEPDKDALGYKLRILHRLHAIIIQSGRFATDTTPLAGLGGAGEAVAGAGVGAGGGTGSPIFALSHPPPTPTVRARDRLRHRQLVEMVTAEMTATMRIQTAQVTRYVMRHGELMRQMIYHYPSMRKGAEKIIAALEAKIGELRKQQGDRPDALPMEHFRDFWTAILRDTAGYSIAPVSPPGEEASGSGAGSSLEQEYRTPLVAWTKEQVDSEGDRFMAYLEGCVSCIHPIVIYHDMEIK</sequence>
<comment type="caution">
    <text evidence="3">The sequence shown here is derived from an EMBL/GenBank/DDBJ whole genome shotgun (WGS) entry which is preliminary data.</text>
</comment>
<dbReference type="InterPro" id="IPR036047">
    <property type="entry name" value="F-box-like_dom_sf"/>
</dbReference>
<reference evidence="3 4" key="1">
    <citation type="journal article" date="2018" name="New Phytol.">
        <title>Phylogenomics of Endogonaceae and evolution of mycorrhizas within Mucoromycota.</title>
        <authorList>
            <person name="Chang Y."/>
            <person name="Desiro A."/>
            <person name="Na H."/>
            <person name="Sandor L."/>
            <person name="Lipzen A."/>
            <person name="Clum A."/>
            <person name="Barry K."/>
            <person name="Grigoriev I.V."/>
            <person name="Martin F.M."/>
            <person name="Stajich J.E."/>
            <person name="Smith M.E."/>
            <person name="Bonito G."/>
            <person name="Spatafora J.W."/>
        </authorList>
    </citation>
    <scope>NUCLEOTIDE SEQUENCE [LARGE SCALE GENOMIC DNA]</scope>
    <source>
        <strain evidence="3 4">GMNB39</strain>
    </source>
</reference>
<gene>
    <name evidence="3" type="ORF">BC936DRAFT_141762</name>
</gene>
<dbReference type="SMART" id="SM00256">
    <property type="entry name" value="FBOX"/>
    <property type="match status" value="1"/>
</dbReference>
<dbReference type="Pfam" id="PF00646">
    <property type="entry name" value="F-box"/>
    <property type="match status" value="1"/>
</dbReference>
<keyword evidence="4" id="KW-1185">Reference proteome</keyword>
<dbReference type="SUPFAM" id="SSF81383">
    <property type="entry name" value="F-box domain"/>
    <property type="match status" value="1"/>
</dbReference>
<organism evidence="3 4">
    <name type="scientific">Jimgerdemannia flammicorona</name>
    <dbReference type="NCBI Taxonomy" id="994334"/>
    <lineage>
        <taxon>Eukaryota</taxon>
        <taxon>Fungi</taxon>
        <taxon>Fungi incertae sedis</taxon>
        <taxon>Mucoromycota</taxon>
        <taxon>Mucoromycotina</taxon>
        <taxon>Endogonomycetes</taxon>
        <taxon>Endogonales</taxon>
        <taxon>Endogonaceae</taxon>
        <taxon>Jimgerdemannia</taxon>
    </lineage>
</organism>
<name>A0A433A1P8_9FUNG</name>
<feature type="region of interest" description="Disordered" evidence="1">
    <location>
        <begin position="1"/>
        <end position="50"/>
    </location>
</feature>
<feature type="region of interest" description="Disordered" evidence="1">
    <location>
        <begin position="174"/>
        <end position="215"/>
    </location>
</feature>
<dbReference type="AlphaFoldDB" id="A0A433A1P8"/>
<feature type="compositionally biased region" description="Polar residues" evidence="1">
    <location>
        <begin position="10"/>
        <end position="19"/>
    </location>
</feature>
<dbReference type="CDD" id="cd09917">
    <property type="entry name" value="F-box_SF"/>
    <property type="match status" value="1"/>
</dbReference>